<dbReference type="KEGG" id="rlc:K227x_24370"/>
<organism evidence="2 3">
    <name type="scientific">Rubripirellula lacrimiformis</name>
    <dbReference type="NCBI Taxonomy" id="1930273"/>
    <lineage>
        <taxon>Bacteria</taxon>
        <taxon>Pseudomonadati</taxon>
        <taxon>Planctomycetota</taxon>
        <taxon>Planctomycetia</taxon>
        <taxon>Pirellulales</taxon>
        <taxon>Pirellulaceae</taxon>
        <taxon>Rubripirellula</taxon>
    </lineage>
</organism>
<keyword evidence="1" id="KW-0812">Transmembrane</keyword>
<proteinExistence type="predicted"/>
<dbReference type="Proteomes" id="UP000318538">
    <property type="component" value="Chromosome"/>
</dbReference>
<dbReference type="EMBL" id="CP036525">
    <property type="protein sequence ID" value="QDT04051.1"/>
    <property type="molecule type" value="Genomic_DNA"/>
</dbReference>
<evidence type="ECO:0000256" key="1">
    <source>
        <dbReference type="SAM" id="Phobius"/>
    </source>
</evidence>
<sequence>MVGFQSLNTQKSDSVAESLSRSNGDSVAVIQWLEQRRELASMRRRATWCLLSGWLMLTAASLISTAIAFMMTESMRGIFDGQFASDAVSTATIRYAPWFLGLISAVLLIGGIIGWLSGRFPGMNSAASALDWSLASHAVSRLLALGCTYPDAFRTAAQSMRRCDSQRWLLNAAIRVESGKPPVLPGVYHRGDAAMLELMLESGETQPDHQWQLAAEHFVDVARRRLMLLTHCVPTFATLLAGLLIWISISATLGWMWKMVGKMVNDYGF</sequence>
<protein>
    <recommendedName>
        <fullName evidence="4">Bacterial type II secretion system protein F domain protein</fullName>
    </recommendedName>
</protein>
<feature type="transmembrane region" description="Helical" evidence="1">
    <location>
        <begin position="233"/>
        <end position="257"/>
    </location>
</feature>
<name>A0A517NA91_9BACT</name>
<evidence type="ECO:0000313" key="2">
    <source>
        <dbReference type="EMBL" id="QDT04051.1"/>
    </source>
</evidence>
<keyword evidence="1" id="KW-1133">Transmembrane helix</keyword>
<keyword evidence="3" id="KW-1185">Reference proteome</keyword>
<gene>
    <name evidence="2" type="ORF">K227x_24370</name>
</gene>
<evidence type="ECO:0000313" key="3">
    <source>
        <dbReference type="Proteomes" id="UP000318538"/>
    </source>
</evidence>
<feature type="transmembrane region" description="Helical" evidence="1">
    <location>
        <begin position="95"/>
        <end position="116"/>
    </location>
</feature>
<keyword evidence="1" id="KW-0472">Membrane</keyword>
<reference evidence="2 3" key="1">
    <citation type="submission" date="2019-02" db="EMBL/GenBank/DDBJ databases">
        <title>Deep-cultivation of Planctomycetes and their phenomic and genomic characterization uncovers novel biology.</title>
        <authorList>
            <person name="Wiegand S."/>
            <person name="Jogler M."/>
            <person name="Boedeker C."/>
            <person name="Pinto D."/>
            <person name="Vollmers J."/>
            <person name="Rivas-Marin E."/>
            <person name="Kohn T."/>
            <person name="Peeters S.H."/>
            <person name="Heuer A."/>
            <person name="Rast P."/>
            <person name="Oberbeckmann S."/>
            <person name="Bunk B."/>
            <person name="Jeske O."/>
            <person name="Meyerdierks A."/>
            <person name="Storesund J.E."/>
            <person name="Kallscheuer N."/>
            <person name="Luecker S."/>
            <person name="Lage O.M."/>
            <person name="Pohl T."/>
            <person name="Merkel B.J."/>
            <person name="Hornburger P."/>
            <person name="Mueller R.-W."/>
            <person name="Bruemmer F."/>
            <person name="Labrenz M."/>
            <person name="Spormann A.M."/>
            <person name="Op den Camp H."/>
            <person name="Overmann J."/>
            <person name="Amann R."/>
            <person name="Jetten M.S.M."/>
            <person name="Mascher T."/>
            <person name="Medema M.H."/>
            <person name="Devos D.P."/>
            <person name="Kaster A.-K."/>
            <person name="Ovreas L."/>
            <person name="Rohde M."/>
            <person name="Galperin M.Y."/>
            <person name="Jogler C."/>
        </authorList>
    </citation>
    <scope>NUCLEOTIDE SEQUENCE [LARGE SCALE GENOMIC DNA]</scope>
    <source>
        <strain evidence="2 3">K22_7</strain>
    </source>
</reference>
<dbReference type="AlphaFoldDB" id="A0A517NA91"/>
<feature type="transmembrane region" description="Helical" evidence="1">
    <location>
        <begin position="46"/>
        <end position="71"/>
    </location>
</feature>
<accession>A0A517NA91</accession>
<evidence type="ECO:0008006" key="4">
    <source>
        <dbReference type="Google" id="ProtNLM"/>
    </source>
</evidence>